<dbReference type="AlphaFoldDB" id="A0AAX2AGK1"/>
<dbReference type="InterPro" id="IPR022998">
    <property type="entry name" value="ThiamineP_synth_TenI"/>
</dbReference>
<dbReference type="EMBL" id="NXID01000032">
    <property type="protein sequence ID" value="RXK15274.1"/>
    <property type="molecule type" value="Genomic_DNA"/>
</dbReference>
<keyword evidence="5" id="KW-1185">Reference proteome</keyword>
<comment type="caution">
    <text evidence="4">The sequence shown here is derived from an EMBL/GenBank/DDBJ whole genome shotgun (WGS) entry which is preliminary data.</text>
</comment>
<proteinExistence type="predicted"/>
<sequence length="185" mass="21316">MKQYLITDPKYYSNDTTLFRKNLTRVLKNHEVNMACFRDKQSNNFEELAEIFVEVCKEFDIETILINSNIEIACKLNAHGVHLNSEQFSLISNAKEKDLYTVISCHSYSDIEKAQNLHANCVTYSPIFEVINKGEPKGIQKLKEAVRLYEDIDIIALGGITDEKHLEKIKSAQPYAFASIRYFLN</sequence>
<keyword evidence="2" id="KW-0784">Thiamine biosynthesis</keyword>
<dbReference type="InterPro" id="IPR013785">
    <property type="entry name" value="Aldolase_TIM"/>
</dbReference>
<dbReference type="GO" id="GO:0009228">
    <property type="term" value="P:thiamine biosynthetic process"/>
    <property type="evidence" value="ECO:0007669"/>
    <property type="project" value="UniProtKB-KW"/>
</dbReference>
<reference evidence="4 5" key="1">
    <citation type="submission" date="2017-09" db="EMBL/GenBank/DDBJ databases">
        <title>Genomics of the genus Arcobacter.</title>
        <authorList>
            <person name="Perez-Cataluna A."/>
            <person name="Figueras M.J."/>
            <person name="Salas-Masso N."/>
        </authorList>
    </citation>
    <scope>NUCLEOTIDE SEQUENCE [LARGE SCALE GENOMIC DNA]</scope>
    <source>
        <strain evidence="4 5">CECT 7386</strain>
    </source>
</reference>
<evidence type="ECO:0000313" key="5">
    <source>
        <dbReference type="Proteomes" id="UP000290092"/>
    </source>
</evidence>
<dbReference type="KEGG" id="amyt:AMYT_0380"/>
<evidence type="ECO:0000313" key="4">
    <source>
        <dbReference type="EMBL" id="RXK15274.1"/>
    </source>
</evidence>
<dbReference type="Pfam" id="PF02581">
    <property type="entry name" value="TMP-TENI"/>
    <property type="match status" value="1"/>
</dbReference>
<name>A0AAX2AGK1_9BACT</name>
<dbReference type="RefSeq" id="WP_114840876.1">
    <property type="nucleotide sequence ID" value="NZ_CP031219.1"/>
</dbReference>
<dbReference type="Gene3D" id="3.20.20.70">
    <property type="entry name" value="Aldolase class I"/>
    <property type="match status" value="1"/>
</dbReference>
<dbReference type="InterPro" id="IPR036206">
    <property type="entry name" value="ThiamineP_synth_sf"/>
</dbReference>
<organism evidence="4 5">
    <name type="scientific">Malaciobacter mytili LMG 24559</name>
    <dbReference type="NCBI Taxonomy" id="1032238"/>
    <lineage>
        <taxon>Bacteria</taxon>
        <taxon>Pseudomonadati</taxon>
        <taxon>Campylobacterota</taxon>
        <taxon>Epsilonproteobacteria</taxon>
        <taxon>Campylobacterales</taxon>
        <taxon>Arcobacteraceae</taxon>
        <taxon>Malaciobacter</taxon>
    </lineage>
</organism>
<protein>
    <submittedName>
        <fullName evidence="4">Thiamine phosphate synthase</fullName>
    </submittedName>
</protein>
<dbReference type="SUPFAM" id="SSF51391">
    <property type="entry name" value="Thiamin phosphate synthase"/>
    <property type="match status" value="1"/>
</dbReference>
<dbReference type="GO" id="GO:0004789">
    <property type="term" value="F:thiamine-phosphate diphosphorylase activity"/>
    <property type="evidence" value="ECO:0007669"/>
    <property type="project" value="TreeGrafter"/>
</dbReference>
<dbReference type="CDD" id="cd00564">
    <property type="entry name" value="TMP_TenI"/>
    <property type="match status" value="1"/>
</dbReference>
<evidence type="ECO:0000259" key="3">
    <source>
        <dbReference type="Pfam" id="PF02581"/>
    </source>
</evidence>
<gene>
    <name evidence="4" type="ORF">CP985_09420</name>
</gene>
<dbReference type="PANTHER" id="PTHR20857">
    <property type="entry name" value="THIAMINE-PHOSPHATE PYROPHOSPHORYLASE"/>
    <property type="match status" value="1"/>
</dbReference>
<comment type="pathway">
    <text evidence="1">Cofactor biosynthesis; thiamine diphosphate biosynthesis.</text>
</comment>
<feature type="domain" description="Thiamine phosphate synthase/TenI" evidence="3">
    <location>
        <begin position="4"/>
        <end position="165"/>
    </location>
</feature>
<dbReference type="PANTHER" id="PTHR20857:SF23">
    <property type="entry name" value="THIAMINE BIOSYNTHETIC BIFUNCTIONAL ENZYME"/>
    <property type="match status" value="1"/>
</dbReference>
<evidence type="ECO:0000256" key="2">
    <source>
        <dbReference type="ARBA" id="ARBA00022977"/>
    </source>
</evidence>
<dbReference type="Proteomes" id="UP000290092">
    <property type="component" value="Unassembled WGS sequence"/>
</dbReference>
<dbReference type="GO" id="GO:0005737">
    <property type="term" value="C:cytoplasm"/>
    <property type="evidence" value="ECO:0007669"/>
    <property type="project" value="TreeGrafter"/>
</dbReference>
<evidence type="ECO:0000256" key="1">
    <source>
        <dbReference type="ARBA" id="ARBA00004948"/>
    </source>
</evidence>
<accession>A0AAX2AGK1</accession>